<dbReference type="PROSITE" id="PS51257">
    <property type="entry name" value="PROKAR_LIPOPROTEIN"/>
    <property type="match status" value="1"/>
</dbReference>
<dbReference type="EMBL" id="LHXT01000034">
    <property type="protein sequence ID" value="KXA98015.1"/>
    <property type="molecule type" value="Genomic_DNA"/>
</dbReference>
<proteinExistence type="predicted"/>
<keyword evidence="1" id="KW-1133">Transmembrane helix</keyword>
<evidence type="ECO:0000256" key="1">
    <source>
        <dbReference type="SAM" id="Phobius"/>
    </source>
</evidence>
<accession>A0A656YW77</accession>
<gene>
    <name evidence="2" type="ORF">AKJ39_02640</name>
</gene>
<sequence length="145" mass="16149">MKTSSTNQTFTPTAFSCSVLKQVDLPSLLGKVFRSFQKGEVVLDFLISFLIVFIYAIRRYRNERWGSSSTRSLAFVASLAISRAFFSKTLESLTEALSLTLSAPAFLITLSTAASGNSAIINTPYLTQQSLFLYFFGKAIKILFW</sequence>
<keyword evidence="1" id="KW-0472">Membrane</keyword>
<reference evidence="2 3" key="1">
    <citation type="journal article" date="2016" name="Sci. Rep.">
        <title>Metabolic traits of an uncultured archaeal lineage -MSBL1- from brine pools of the Red Sea.</title>
        <authorList>
            <person name="Mwirichia R."/>
            <person name="Alam I."/>
            <person name="Rashid M."/>
            <person name="Vinu M."/>
            <person name="Ba-Alawi W."/>
            <person name="Anthony Kamau A."/>
            <person name="Kamanda Ngugi D."/>
            <person name="Goker M."/>
            <person name="Klenk H.P."/>
            <person name="Bajic V."/>
            <person name="Stingl U."/>
        </authorList>
    </citation>
    <scope>NUCLEOTIDE SEQUENCE [LARGE SCALE GENOMIC DNA]</scope>
    <source>
        <strain evidence="2">SCGC-AAA259J03</strain>
    </source>
</reference>
<evidence type="ECO:0000313" key="2">
    <source>
        <dbReference type="EMBL" id="KXA98015.1"/>
    </source>
</evidence>
<name>A0A656YW77_9EURY</name>
<dbReference type="AlphaFoldDB" id="A0A656YW77"/>
<keyword evidence="3" id="KW-1185">Reference proteome</keyword>
<evidence type="ECO:0000313" key="3">
    <source>
        <dbReference type="Proteomes" id="UP000070257"/>
    </source>
</evidence>
<comment type="caution">
    <text evidence="2">The sequence shown here is derived from an EMBL/GenBank/DDBJ whole genome shotgun (WGS) entry which is preliminary data.</text>
</comment>
<keyword evidence="1" id="KW-0812">Transmembrane</keyword>
<dbReference type="Proteomes" id="UP000070257">
    <property type="component" value="Unassembled WGS sequence"/>
</dbReference>
<protein>
    <submittedName>
        <fullName evidence="2">Uncharacterized protein</fullName>
    </submittedName>
</protein>
<organism evidence="2 3">
    <name type="scientific">candidate division MSBL1 archaeon SCGC-AAA259J03</name>
    <dbReference type="NCBI Taxonomy" id="1698269"/>
    <lineage>
        <taxon>Archaea</taxon>
        <taxon>Methanobacteriati</taxon>
        <taxon>Methanobacteriota</taxon>
        <taxon>candidate division MSBL1</taxon>
    </lineage>
</organism>
<feature type="transmembrane region" description="Helical" evidence="1">
    <location>
        <begin position="41"/>
        <end position="57"/>
    </location>
</feature>